<proteinExistence type="predicted"/>
<evidence type="ECO:0000313" key="1">
    <source>
        <dbReference type="EMBL" id="KAL3596061.1"/>
    </source>
</evidence>
<organism evidence="1 2">
    <name type="scientific">Populus alba</name>
    <name type="common">White poplar</name>
    <dbReference type="NCBI Taxonomy" id="43335"/>
    <lineage>
        <taxon>Eukaryota</taxon>
        <taxon>Viridiplantae</taxon>
        <taxon>Streptophyta</taxon>
        <taxon>Embryophyta</taxon>
        <taxon>Tracheophyta</taxon>
        <taxon>Spermatophyta</taxon>
        <taxon>Magnoliopsida</taxon>
        <taxon>eudicotyledons</taxon>
        <taxon>Gunneridae</taxon>
        <taxon>Pentapetalae</taxon>
        <taxon>rosids</taxon>
        <taxon>fabids</taxon>
        <taxon>Malpighiales</taxon>
        <taxon>Salicaceae</taxon>
        <taxon>Saliceae</taxon>
        <taxon>Populus</taxon>
    </lineage>
</organism>
<evidence type="ECO:0000313" key="2">
    <source>
        <dbReference type="Proteomes" id="UP000309997"/>
    </source>
</evidence>
<dbReference type="Proteomes" id="UP000309997">
    <property type="component" value="Unassembled WGS sequence"/>
</dbReference>
<name>A0ACC4CEW9_POPAL</name>
<gene>
    <name evidence="1" type="ORF">D5086_007698</name>
</gene>
<keyword evidence="2" id="KW-1185">Reference proteome</keyword>
<comment type="caution">
    <text evidence="1">The sequence shown here is derived from an EMBL/GenBank/DDBJ whole genome shotgun (WGS) entry which is preliminary data.</text>
</comment>
<dbReference type="EMBL" id="RCHU02000004">
    <property type="protein sequence ID" value="KAL3596061.1"/>
    <property type="molecule type" value="Genomic_DNA"/>
</dbReference>
<reference evidence="1 2" key="1">
    <citation type="journal article" date="2024" name="Plant Biotechnol. J.">
        <title>Genome and CRISPR/Cas9 system of a widespread forest tree (Populus alba) in the world.</title>
        <authorList>
            <person name="Liu Y.J."/>
            <person name="Jiang P.F."/>
            <person name="Han X.M."/>
            <person name="Li X.Y."/>
            <person name="Wang H.M."/>
            <person name="Wang Y.J."/>
            <person name="Wang X.X."/>
            <person name="Zeng Q.Y."/>
        </authorList>
    </citation>
    <scope>NUCLEOTIDE SEQUENCE [LARGE SCALE GENOMIC DNA]</scope>
    <source>
        <strain evidence="2">cv. PAL-ZL1</strain>
    </source>
</reference>
<protein>
    <submittedName>
        <fullName evidence="1">Uncharacterized protein</fullName>
    </submittedName>
</protein>
<accession>A0ACC4CEW9</accession>
<sequence length="90" mass="10215">MLNHKKAIGMEVKKKQKNSSLQGDAKKFVSFGTKSLATNGFHSHGKARENRVACDCWRSWSENRVKDQLISLEVLYILAMHLASLIAKER</sequence>